<accession>A0A7R9F016</accession>
<dbReference type="EMBL" id="OD566714">
    <property type="protein sequence ID" value="CAD7444515.1"/>
    <property type="molecule type" value="Genomic_DNA"/>
</dbReference>
<gene>
    <name evidence="1" type="ORF">TBIB3V08_LOCUS6890</name>
</gene>
<reference evidence="1" key="1">
    <citation type="submission" date="2020-11" db="EMBL/GenBank/DDBJ databases">
        <authorList>
            <person name="Tran Van P."/>
        </authorList>
    </citation>
    <scope>NUCLEOTIDE SEQUENCE</scope>
</reference>
<proteinExistence type="predicted"/>
<dbReference type="AlphaFoldDB" id="A0A7R9F016"/>
<protein>
    <submittedName>
        <fullName evidence="1">Uncharacterized protein</fullName>
    </submittedName>
</protein>
<organism evidence="1">
    <name type="scientific">Timema bartmani</name>
    <dbReference type="NCBI Taxonomy" id="61472"/>
    <lineage>
        <taxon>Eukaryota</taxon>
        <taxon>Metazoa</taxon>
        <taxon>Ecdysozoa</taxon>
        <taxon>Arthropoda</taxon>
        <taxon>Hexapoda</taxon>
        <taxon>Insecta</taxon>
        <taxon>Pterygota</taxon>
        <taxon>Neoptera</taxon>
        <taxon>Polyneoptera</taxon>
        <taxon>Phasmatodea</taxon>
        <taxon>Timematodea</taxon>
        <taxon>Timematoidea</taxon>
        <taxon>Timematidae</taxon>
        <taxon>Timema</taxon>
    </lineage>
</organism>
<evidence type="ECO:0000313" key="1">
    <source>
        <dbReference type="EMBL" id="CAD7444515.1"/>
    </source>
</evidence>
<name>A0A7R9F016_9NEOP</name>
<sequence length="204" mass="23196">MVELYKTGGGTFTKQLDDEGAKLMALLKPQFVPLVNLSDSDAGYHIELPGEEKVEKVYEDLLTVVDHLLLFHYDDSKEHQLEDTFLQVYEDLLMVVDHLLLFHYDDSKEHQLEDTFLQSRTGIAITSGGLRRTRSIPPTLVLLPLALSRASIKPILWDDGLEGERRGMASQPTKVFLHANKNRWITETVDGARYRTGLAEKLYV</sequence>